<dbReference type="Proteomes" id="UP000218418">
    <property type="component" value="Chromosome"/>
</dbReference>
<organism evidence="7 8">
    <name type="scientific">Calothrix parasitica NIES-267</name>
    <dbReference type="NCBI Taxonomy" id="1973488"/>
    <lineage>
        <taxon>Bacteria</taxon>
        <taxon>Bacillati</taxon>
        <taxon>Cyanobacteriota</taxon>
        <taxon>Cyanophyceae</taxon>
        <taxon>Nostocales</taxon>
        <taxon>Calotrichaceae</taxon>
        <taxon>Calothrix</taxon>
    </lineage>
</organism>
<evidence type="ECO:0000256" key="2">
    <source>
        <dbReference type="ARBA" id="ARBA00022692"/>
    </source>
</evidence>
<dbReference type="InterPro" id="IPR004481">
    <property type="entry name" value="K/Na/Ca-exchanger"/>
</dbReference>
<feature type="transmembrane region" description="Helical" evidence="5">
    <location>
        <begin position="282"/>
        <end position="302"/>
    </location>
</feature>
<feature type="transmembrane region" description="Helical" evidence="5">
    <location>
        <begin position="188"/>
        <end position="210"/>
    </location>
</feature>
<reference evidence="7 8" key="1">
    <citation type="submission" date="2017-06" db="EMBL/GenBank/DDBJ databases">
        <title>Genome sequencing of cyanobaciteial culture collection at National Institute for Environmental Studies (NIES).</title>
        <authorList>
            <person name="Hirose Y."/>
            <person name="Shimura Y."/>
            <person name="Fujisawa T."/>
            <person name="Nakamura Y."/>
            <person name="Kawachi M."/>
        </authorList>
    </citation>
    <scope>NUCLEOTIDE SEQUENCE [LARGE SCALE GENOMIC DNA]</scope>
    <source>
        <strain evidence="7 8">NIES-267</strain>
    </source>
</reference>
<dbReference type="PANTHER" id="PTHR10846:SF8">
    <property type="entry name" value="INNER MEMBRANE PROTEIN YRBG"/>
    <property type="match status" value="1"/>
</dbReference>
<feature type="transmembrane region" description="Helical" evidence="5">
    <location>
        <begin position="144"/>
        <end position="162"/>
    </location>
</feature>
<evidence type="ECO:0000256" key="3">
    <source>
        <dbReference type="ARBA" id="ARBA00022989"/>
    </source>
</evidence>
<dbReference type="GO" id="GO:0006874">
    <property type="term" value="P:intracellular calcium ion homeostasis"/>
    <property type="evidence" value="ECO:0007669"/>
    <property type="project" value="TreeGrafter"/>
</dbReference>
<gene>
    <name evidence="7" type="ORF">NIES267_15090</name>
</gene>
<dbReference type="EMBL" id="AP018227">
    <property type="protein sequence ID" value="BAY82031.1"/>
    <property type="molecule type" value="Genomic_DNA"/>
</dbReference>
<comment type="subcellular location">
    <subcellularLocation>
        <location evidence="1">Membrane</location>
        <topology evidence="1">Multi-pass membrane protein</topology>
    </subcellularLocation>
</comment>
<dbReference type="AlphaFoldDB" id="A0A1Z4LLB2"/>
<evidence type="ECO:0000256" key="4">
    <source>
        <dbReference type="ARBA" id="ARBA00023136"/>
    </source>
</evidence>
<evidence type="ECO:0000313" key="8">
    <source>
        <dbReference type="Proteomes" id="UP000218418"/>
    </source>
</evidence>
<accession>A0A1Z4LLB2</accession>
<dbReference type="GO" id="GO:0005262">
    <property type="term" value="F:calcium channel activity"/>
    <property type="evidence" value="ECO:0007669"/>
    <property type="project" value="TreeGrafter"/>
</dbReference>
<evidence type="ECO:0000256" key="1">
    <source>
        <dbReference type="ARBA" id="ARBA00004141"/>
    </source>
</evidence>
<proteinExistence type="predicted"/>
<feature type="transmembrane region" description="Helical" evidence="5">
    <location>
        <begin position="222"/>
        <end position="241"/>
    </location>
</feature>
<feature type="transmembrane region" description="Helical" evidence="5">
    <location>
        <begin position="114"/>
        <end position="132"/>
    </location>
</feature>
<dbReference type="PANTHER" id="PTHR10846">
    <property type="entry name" value="SODIUM/POTASSIUM/CALCIUM EXCHANGER"/>
    <property type="match status" value="1"/>
</dbReference>
<sequence>MDALQLILYIGLIAASTAVVWKGSSILESAAEGVSEYYQLPPVVQGSVVVAIGSSFPELSSTVLATLVHGQFDLGVAAIVGSAIFNILVIPGISGLVGQRLNADRLLVYKDAQFYITSITILLLAFTFAIIYNPVPGEILQGEMNRLIALMPLSLYGLYLFLQQQDTIEEKQNNNHQPPQDINIVKEWLLLLFSLFLIVVSVEGLVSGAIGLGKIFNTPSFLWGITVIAAATSLPDAFVSIRAAKRGDGIISLANVLGSNIFDLLVAIPVGIMIAGASIIDFAVAAPMMGVLTLATIVLFAMLRTGLVLTKKECVVLLGMYGLFIIWMVLETFEITNVI</sequence>
<feature type="transmembrane region" description="Helical" evidence="5">
    <location>
        <begin position="74"/>
        <end position="93"/>
    </location>
</feature>
<dbReference type="GO" id="GO:0008273">
    <property type="term" value="F:calcium, potassium:sodium antiporter activity"/>
    <property type="evidence" value="ECO:0007669"/>
    <property type="project" value="TreeGrafter"/>
</dbReference>
<evidence type="ECO:0000256" key="5">
    <source>
        <dbReference type="SAM" id="Phobius"/>
    </source>
</evidence>
<dbReference type="GO" id="GO:0005886">
    <property type="term" value="C:plasma membrane"/>
    <property type="evidence" value="ECO:0007669"/>
    <property type="project" value="TreeGrafter"/>
</dbReference>
<dbReference type="Pfam" id="PF01699">
    <property type="entry name" value="Na_Ca_ex"/>
    <property type="match status" value="2"/>
</dbReference>
<evidence type="ECO:0000313" key="7">
    <source>
        <dbReference type="EMBL" id="BAY82031.1"/>
    </source>
</evidence>
<keyword evidence="4 5" id="KW-0472">Membrane</keyword>
<feature type="transmembrane region" description="Helical" evidence="5">
    <location>
        <begin position="253"/>
        <end position="276"/>
    </location>
</feature>
<feature type="domain" description="Sodium/calcium exchanger membrane region" evidence="6">
    <location>
        <begin position="188"/>
        <end position="329"/>
    </location>
</feature>
<dbReference type="OrthoDB" id="9794225at2"/>
<dbReference type="InterPro" id="IPR004837">
    <property type="entry name" value="NaCa_Exmemb"/>
</dbReference>
<dbReference type="Gene3D" id="1.20.1420.30">
    <property type="entry name" value="NCX, central ion-binding region"/>
    <property type="match status" value="1"/>
</dbReference>
<protein>
    <submittedName>
        <fullName evidence="7">Putative K+-dependent Na+/Ca+ exchanger related-protein</fullName>
    </submittedName>
</protein>
<feature type="domain" description="Sodium/calcium exchanger membrane region" evidence="6">
    <location>
        <begin position="9"/>
        <end position="163"/>
    </location>
</feature>
<feature type="transmembrane region" description="Helical" evidence="5">
    <location>
        <begin position="314"/>
        <end position="330"/>
    </location>
</feature>
<keyword evidence="3 5" id="KW-1133">Transmembrane helix</keyword>
<name>A0A1Z4LLB2_9CYAN</name>
<dbReference type="InterPro" id="IPR044880">
    <property type="entry name" value="NCX_ion-bd_dom_sf"/>
</dbReference>
<evidence type="ECO:0000259" key="6">
    <source>
        <dbReference type="Pfam" id="PF01699"/>
    </source>
</evidence>
<keyword evidence="2 5" id="KW-0812">Transmembrane</keyword>
<keyword evidence="8" id="KW-1185">Reference proteome</keyword>